<dbReference type="PROSITE" id="PS50012">
    <property type="entry name" value="RCC1_3"/>
    <property type="match status" value="6"/>
</dbReference>
<sequence length="1155" mass="124586">MPRYVADKCRYLGCPSCGTALGAGVLGRVMTASDRVKHDQLAHQSVQRAFKCPRCHAKCVKTTEDYLTCTGSLPARSVGCPLQRPMIRLAAGCVVVVAVAVVGVSLASYIGYYCLHILLYAVQVLSATLTIVSIDEIHTTQPPLPPSPDPKHPVGASMQFLRWLMRLVAYVPSLTMSVLWRVLHMSPFVSSHQTTTTQTNSIPPTDAVHLLPPLKCMDCSTPTDQSIHCAKCQYVACVPCFVGHVVECISNGQVGFVCVRCYQEVDASVLDAHLPPPILAKMERFKLLETLTTCPSCRGRLRQSGLSRRRMTTERRLSSSASVSSVRRRTGSISPKKVSLGVKPVAVYCWGWGGNGQLGTNDRESRITPYLVHALLEKTSISKVACGSRFTCTTDFILLQCNDARISREYIVALTASGSVFAWGKNDYGQLGIGHHLQAQLEPRLIDSLSDIAITTIATRGSHVLAISEDGAVFSWGRGDEGQLGHNARETLHLPKRIAKLHHIVDVACGRAHSAALGHNGSTRNTWRIIVILPLGAVYTWGSGEDGALGLDDVESALIPTALLLPSSVQAIACGSRHTLAITSEFTVLSWGWNMYGQLGLGHLDTVRIPTDIPSFLGHKVVQIVCGYMDVSLTSLAAGGRHSLCSVHPHGSFAWGRGTDGEVGTGVITSSQRTLTCILHHRVVFQVACGWAHSVGLVQEDVCASTLSTSVTSFKWMTSGDWDAFSGMFVQTILQLMIVSSLLPTQVHLPLKDLHETILPAAVATTVVGNLFFALQGVRLSRHDRRHDVTALPHGINTVLVFAYALSIMEPEFQRTQSFTAAYEVGIFAAIATGVLQMLLLPLLSLLQAAIPKAALLASVSGIALTFLSMGFAFEIWENPLVALGPLLLFYMSIIVPMVLVNVMGAIANLETAAAVGDKYDPLACVFGAVPWLLGTIPIASGVGFLLWIGMVITSSSFERKAHDSNHGTAVVLGMIPALAAWAFQLVQTTLHAVNTNSNMTAALDSLAAAGLNPQGMIALSQGYLLTAIVLASTMVHIIERDFIYAAAWMAVASMLSATGIIHAYRVVGNAIEPALGFFPTEVSHQFAIVYAGMALMLAAFHLGEEEYKYTWSHVLKMVTWSKQRLPRHTPAAASIDEDTPLLLRSQSTLLEMEK</sequence>
<reference evidence="5 6" key="1">
    <citation type="submission" date="2018-08" db="EMBL/GenBank/DDBJ databases">
        <title>Aphanomyces genome sequencing and annotation.</title>
        <authorList>
            <person name="Minardi D."/>
            <person name="Oidtmann B."/>
            <person name="Van Der Giezen M."/>
            <person name="Studholme D.J."/>
        </authorList>
    </citation>
    <scope>NUCLEOTIDE SEQUENCE [LARGE SCALE GENOMIC DNA]</scope>
    <source>
        <strain evidence="5 6">Kv</strain>
    </source>
</reference>
<comment type="caution">
    <text evidence="5">The sequence shown here is derived from an EMBL/GenBank/DDBJ whole genome shotgun (WGS) entry which is preliminary data.</text>
</comment>
<dbReference type="Proteomes" id="UP000265427">
    <property type="component" value="Unassembled WGS sequence"/>
</dbReference>
<feature type="transmembrane region" description="Helical" evidence="3">
    <location>
        <begin position="757"/>
        <end position="778"/>
    </location>
</feature>
<keyword evidence="1" id="KW-0677">Repeat</keyword>
<feature type="transmembrane region" description="Helical" evidence="3">
    <location>
        <begin position="821"/>
        <end position="844"/>
    </location>
</feature>
<dbReference type="SUPFAM" id="SSF50985">
    <property type="entry name" value="RCC1/BLIP-II"/>
    <property type="match status" value="2"/>
</dbReference>
<feature type="repeat" description="RCC1" evidence="2">
    <location>
        <begin position="650"/>
        <end position="700"/>
    </location>
</feature>
<feature type="transmembrane region" description="Helical" evidence="3">
    <location>
        <begin position="889"/>
        <end position="910"/>
    </location>
</feature>
<feature type="transmembrane region" description="Helical" evidence="3">
    <location>
        <begin position="930"/>
        <end position="949"/>
    </location>
</feature>
<dbReference type="InterPro" id="IPR009091">
    <property type="entry name" value="RCC1/BLIP-II"/>
</dbReference>
<keyword evidence="3" id="KW-0812">Transmembrane</keyword>
<dbReference type="PANTHER" id="PTHR22870">
    <property type="entry name" value="REGULATOR OF CHROMOSOME CONDENSATION"/>
    <property type="match status" value="1"/>
</dbReference>
<feature type="transmembrane region" description="Helical" evidence="3">
    <location>
        <begin position="790"/>
        <end position="809"/>
    </location>
</feature>
<dbReference type="PROSITE" id="PS00626">
    <property type="entry name" value="RCC1_2"/>
    <property type="match status" value="1"/>
</dbReference>
<keyword evidence="3" id="KW-1133">Transmembrane helix</keyword>
<dbReference type="InterPro" id="IPR051210">
    <property type="entry name" value="Ub_ligase/GEF_domain"/>
</dbReference>
<feature type="transmembrane region" description="Helical" evidence="3">
    <location>
        <begin position="1085"/>
        <end position="1104"/>
    </location>
</feature>
<evidence type="ECO:0000256" key="1">
    <source>
        <dbReference type="ARBA" id="ARBA00022737"/>
    </source>
</evidence>
<dbReference type="Pfam" id="PF25390">
    <property type="entry name" value="WD40_RLD"/>
    <property type="match status" value="1"/>
</dbReference>
<feature type="transmembrane region" description="Helical" evidence="3">
    <location>
        <begin position="856"/>
        <end position="877"/>
    </location>
</feature>
<dbReference type="InterPro" id="IPR058923">
    <property type="entry name" value="RCC1-like_dom"/>
</dbReference>
<feature type="transmembrane region" description="Helical" evidence="3">
    <location>
        <begin position="89"/>
        <end position="111"/>
    </location>
</feature>
<dbReference type="InterPro" id="IPR000408">
    <property type="entry name" value="Reg_chr_condens"/>
</dbReference>
<feature type="repeat" description="RCC1" evidence="2">
    <location>
        <begin position="471"/>
        <end position="520"/>
    </location>
</feature>
<dbReference type="VEuPathDB" id="FungiDB:H257_18016"/>
<keyword evidence="3" id="KW-0472">Membrane</keyword>
<protein>
    <recommendedName>
        <fullName evidence="4">RCC1-like domain-containing protein</fullName>
    </recommendedName>
</protein>
<dbReference type="EMBL" id="QUSZ01007241">
    <property type="protein sequence ID" value="RHY03107.1"/>
    <property type="molecule type" value="Genomic_DNA"/>
</dbReference>
<dbReference type="Pfam" id="PF00415">
    <property type="entry name" value="RCC1"/>
    <property type="match status" value="1"/>
</dbReference>
<accession>A0A397ABR1</accession>
<dbReference type="Gene3D" id="2.130.10.30">
    <property type="entry name" value="Regulator of chromosome condensation 1/beta-lactamase-inhibitor protein II"/>
    <property type="match status" value="2"/>
</dbReference>
<name>A0A397ABR1_APHAT</name>
<feature type="domain" description="RCC1-like" evidence="4">
    <location>
        <begin position="408"/>
        <end position="695"/>
    </location>
</feature>
<dbReference type="PANTHER" id="PTHR22870:SF408">
    <property type="entry name" value="OS09G0560450 PROTEIN"/>
    <property type="match status" value="1"/>
</dbReference>
<dbReference type="VEuPathDB" id="FungiDB:H257_18017"/>
<dbReference type="PRINTS" id="PR00633">
    <property type="entry name" value="RCCNDNSATION"/>
</dbReference>
<evidence type="ECO:0000259" key="4">
    <source>
        <dbReference type="Pfam" id="PF25390"/>
    </source>
</evidence>
<evidence type="ECO:0000256" key="3">
    <source>
        <dbReference type="SAM" id="Phobius"/>
    </source>
</evidence>
<dbReference type="AlphaFoldDB" id="A0A397ABR1"/>
<feature type="repeat" description="RCC1" evidence="2">
    <location>
        <begin position="536"/>
        <end position="585"/>
    </location>
</feature>
<evidence type="ECO:0000256" key="2">
    <source>
        <dbReference type="PROSITE-ProRule" id="PRU00235"/>
    </source>
</evidence>
<dbReference type="VEuPathDB" id="FungiDB:H257_18018"/>
<evidence type="ECO:0000313" key="5">
    <source>
        <dbReference type="EMBL" id="RHY03107.1"/>
    </source>
</evidence>
<feature type="repeat" description="RCC1" evidence="2">
    <location>
        <begin position="586"/>
        <end position="649"/>
    </location>
</feature>
<evidence type="ECO:0000313" key="6">
    <source>
        <dbReference type="Proteomes" id="UP000265427"/>
    </source>
</evidence>
<feature type="repeat" description="RCC1" evidence="2">
    <location>
        <begin position="418"/>
        <end position="470"/>
    </location>
</feature>
<proteinExistence type="predicted"/>
<feature type="transmembrane region" description="Helical" evidence="3">
    <location>
        <begin position="970"/>
        <end position="987"/>
    </location>
</feature>
<feature type="repeat" description="RCC1" evidence="2">
    <location>
        <begin position="345"/>
        <end position="397"/>
    </location>
</feature>
<gene>
    <name evidence="5" type="ORF">DYB36_002979</name>
</gene>
<organism evidence="5 6">
    <name type="scientific">Aphanomyces astaci</name>
    <name type="common">Crayfish plague agent</name>
    <dbReference type="NCBI Taxonomy" id="112090"/>
    <lineage>
        <taxon>Eukaryota</taxon>
        <taxon>Sar</taxon>
        <taxon>Stramenopiles</taxon>
        <taxon>Oomycota</taxon>
        <taxon>Saprolegniomycetes</taxon>
        <taxon>Saprolegniales</taxon>
        <taxon>Verrucalvaceae</taxon>
        <taxon>Aphanomyces</taxon>
    </lineage>
</organism>
<feature type="transmembrane region" description="Helical" evidence="3">
    <location>
        <begin position="1043"/>
        <end position="1065"/>
    </location>
</feature>